<evidence type="ECO:0008006" key="6">
    <source>
        <dbReference type="Google" id="ProtNLM"/>
    </source>
</evidence>
<dbReference type="EMBL" id="RXII01000027">
    <property type="protein sequence ID" value="RZN63017.1"/>
    <property type="molecule type" value="Genomic_DNA"/>
</dbReference>
<sequence length="107" mass="12365">MSYVEAKYRELLEEIESTRLRIAEFTAELQGIEEALSRLENLPDDAVLYERAGHIYVRRTKEETLIDLKARRNMLSSLIEELKKKENRARTELKQLVESVKAGEAGA</sequence>
<feature type="coiled-coil region" evidence="1">
    <location>
        <begin position="8"/>
        <end position="99"/>
    </location>
</feature>
<dbReference type="SUPFAM" id="SSF46579">
    <property type="entry name" value="Prefoldin"/>
    <property type="match status" value="1"/>
</dbReference>
<comment type="caution">
    <text evidence="2">The sequence shown here is derived from an EMBL/GenBank/DDBJ whole genome shotgun (WGS) entry which is preliminary data.</text>
</comment>
<dbReference type="Pfam" id="PF01920">
    <property type="entry name" value="Prefoldin_2"/>
    <property type="match status" value="1"/>
</dbReference>
<dbReference type="EMBL" id="RCOS01000080">
    <property type="protein sequence ID" value="RSN75075.1"/>
    <property type="molecule type" value="Genomic_DNA"/>
</dbReference>
<evidence type="ECO:0000313" key="3">
    <source>
        <dbReference type="EMBL" id="RZN63017.1"/>
    </source>
</evidence>
<dbReference type="GO" id="GO:0016272">
    <property type="term" value="C:prefoldin complex"/>
    <property type="evidence" value="ECO:0007669"/>
    <property type="project" value="InterPro"/>
</dbReference>
<dbReference type="RefSeq" id="WP_125671288.1">
    <property type="nucleotide sequence ID" value="NZ_RCOS01000080.1"/>
</dbReference>
<gene>
    <name evidence="2" type="ORF">D6D85_06905</name>
    <name evidence="3" type="ORF">EF810_01565</name>
</gene>
<protein>
    <recommendedName>
        <fullName evidence="6">Prefoldin subunit beta</fullName>
    </recommendedName>
</protein>
<organism evidence="2 4">
    <name type="scientific">Candidatus Methanodesulfokora washburnensis</name>
    <dbReference type="NCBI Taxonomy" id="2478471"/>
    <lineage>
        <taxon>Archaea</taxon>
        <taxon>Thermoproteota</taxon>
        <taxon>Candidatus Korarchaeia</taxon>
        <taxon>Candidatus Korarchaeia incertae sedis</taxon>
        <taxon>Candidatus Methanodesulfokora</taxon>
    </lineage>
</organism>
<dbReference type="InterPro" id="IPR002777">
    <property type="entry name" value="PFD_beta-like"/>
</dbReference>
<dbReference type="Proteomes" id="UP000316217">
    <property type="component" value="Unassembled WGS sequence"/>
</dbReference>
<dbReference type="Proteomes" id="UP000277582">
    <property type="component" value="Unassembled WGS sequence"/>
</dbReference>
<evidence type="ECO:0000313" key="2">
    <source>
        <dbReference type="EMBL" id="RSN75075.1"/>
    </source>
</evidence>
<keyword evidence="4" id="KW-1185">Reference proteome</keyword>
<evidence type="ECO:0000313" key="4">
    <source>
        <dbReference type="Proteomes" id="UP000277582"/>
    </source>
</evidence>
<dbReference type="InterPro" id="IPR009053">
    <property type="entry name" value="Prefoldin"/>
</dbReference>
<evidence type="ECO:0000313" key="5">
    <source>
        <dbReference type="Proteomes" id="UP000316217"/>
    </source>
</evidence>
<reference evidence="2 4" key="1">
    <citation type="submission" date="2018-10" db="EMBL/GenBank/DDBJ databases">
        <title>Co-occurring genomic capacity for anaerobic methane metabolism and dissimilatory sulfite reduction discovered in the Korarchaeota.</title>
        <authorList>
            <person name="Mckay L.J."/>
            <person name="Dlakic M."/>
            <person name="Fields M.W."/>
            <person name="Delmont T.O."/>
            <person name="Eren A.M."/>
            <person name="Jay Z.J."/>
            <person name="Klingelsmith K.B."/>
            <person name="Rusch D.B."/>
            <person name="Inskeep W.P."/>
        </authorList>
    </citation>
    <scope>NUCLEOTIDE SEQUENCE [LARGE SCALE GENOMIC DNA]</scope>
    <source>
        <strain evidence="2 4">MDKW</strain>
    </source>
</reference>
<dbReference type="GO" id="GO:0006457">
    <property type="term" value="P:protein folding"/>
    <property type="evidence" value="ECO:0007669"/>
    <property type="project" value="InterPro"/>
</dbReference>
<evidence type="ECO:0000256" key="1">
    <source>
        <dbReference type="SAM" id="Coils"/>
    </source>
</evidence>
<accession>A0A429GMH8</accession>
<dbReference type="GO" id="GO:0051082">
    <property type="term" value="F:unfolded protein binding"/>
    <property type="evidence" value="ECO:0007669"/>
    <property type="project" value="InterPro"/>
</dbReference>
<proteinExistence type="predicted"/>
<dbReference type="OrthoDB" id="11287at2157"/>
<keyword evidence="1" id="KW-0175">Coiled coil</keyword>
<name>A0A429GMH8_9CREN</name>
<dbReference type="AlphaFoldDB" id="A0A429GMH8"/>
<reference evidence="3 5" key="2">
    <citation type="journal article" date="2019" name="Nat. Microbiol.">
        <title>Wide diversity of methane and short-chain alkane metabolisms in uncultured archaea.</title>
        <authorList>
            <person name="Borrel G."/>
            <person name="Adam P.S."/>
            <person name="McKay L.J."/>
            <person name="Chen L.X."/>
            <person name="Sierra-Garcia I.N."/>
            <person name="Sieber C.M."/>
            <person name="Letourneur Q."/>
            <person name="Ghozlane A."/>
            <person name="Andersen G.L."/>
            <person name="Li W.J."/>
            <person name="Hallam S.J."/>
            <person name="Muyzer G."/>
            <person name="de Oliveira V.M."/>
            <person name="Inskeep W.P."/>
            <person name="Banfield J.F."/>
            <person name="Gribaldo S."/>
        </authorList>
    </citation>
    <scope>NUCLEOTIDE SEQUENCE [LARGE SCALE GENOMIC DNA]</scope>
    <source>
        <strain evidence="3">NM4</strain>
    </source>
</reference>
<dbReference type="Gene3D" id="1.10.287.370">
    <property type="match status" value="1"/>
</dbReference>